<dbReference type="PANTHER" id="PTHR31672:SF10">
    <property type="entry name" value="F-BOX DOMAIN-CONTAINING PROTEIN"/>
    <property type="match status" value="1"/>
</dbReference>
<dbReference type="Pfam" id="PF08268">
    <property type="entry name" value="FBA_3"/>
    <property type="match status" value="1"/>
</dbReference>
<dbReference type="Gene3D" id="1.20.1280.50">
    <property type="match status" value="1"/>
</dbReference>
<evidence type="ECO:0000313" key="3">
    <source>
        <dbReference type="Proteomes" id="UP000554482"/>
    </source>
</evidence>
<sequence length="390" mass="44554">MKNKKVKIIKPNINISSSISVLHYLPTEVIQEILSRLPINSLFESRYVCHSWRDLIINDTHFPIKHYIQVCRRIRPITSLIVYACDFNELYYIPDFNRFDNLVKFNKLSFKSWLPTFKVIGSCNGFICLADDSGRYRSIFICNPVIGDVYLVPDNDTFFGYAHGAYFGFGYDMKTNIYKVVKMRYITDEKYYQAEIHTLGTNTWRNLGKVKEILGHHSTSSGVLVNGSLHWLGTLHGSETASIVMVNLADEKLQDILPISIESIVGEINRGYHMGELGGRLIIVDTGCLEYVNVWVMEEYGIWASWTKQFSVKRPPVSGIAGCICFRPLVVQENGDILIEVFGGALFVYNPTKRRPYRKIYNKGLPALFKAVPHAGTLVPFKHAIETVWM</sequence>
<proteinExistence type="predicted"/>
<dbReference type="PANTHER" id="PTHR31672">
    <property type="entry name" value="BNACNNG10540D PROTEIN"/>
    <property type="match status" value="1"/>
</dbReference>
<evidence type="ECO:0000259" key="1">
    <source>
        <dbReference type="PROSITE" id="PS50181"/>
    </source>
</evidence>
<dbReference type="SUPFAM" id="SSF81383">
    <property type="entry name" value="F-box domain"/>
    <property type="match status" value="1"/>
</dbReference>
<accession>A0A7J6W003</accession>
<dbReference type="InterPro" id="IPR001810">
    <property type="entry name" value="F-box_dom"/>
</dbReference>
<gene>
    <name evidence="2" type="ORF">FRX31_019699</name>
</gene>
<name>A0A7J6W003_THATH</name>
<reference evidence="2 3" key="1">
    <citation type="submission" date="2020-06" db="EMBL/GenBank/DDBJ databases">
        <title>Transcriptomic and genomic resources for Thalictrum thalictroides and T. hernandezii: Facilitating candidate gene discovery in an emerging model plant lineage.</title>
        <authorList>
            <person name="Arias T."/>
            <person name="Riano-Pachon D.M."/>
            <person name="Di Stilio V.S."/>
        </authorList>
    </citation>
    <scope>NUCLEOTIDE SEQUENCE [LARGE SCALE GENOMIC DNA]</scope>
    <source>
        <strain evidence="3">cv. WT478/WT964</strain>
        <tissue evidence="2">Leaves</tissue>
    </source>
</reference>
<dbReference type="Proteomes" id="UP000554482">
    <property type="component" value="Unassembled WGS sequence"/>
</dbReference>
<dbReference type="InterPro" id="IPR036047">
    <property type="entry name" value="F-box-like_dom_sf"/>
</dbReference>
<evidence type="ECO:0000313" key="2">
    <source>
        <dbReference type="EMBL" id="KAF5190714.1"/>
    </source>
</evidence>
<dbReference type="InterPro" id="IPR017451">
    <property type="entry name" value="F-box-assoc_interact_dom"/>
</dbReference>
<dbReference type="InterPro" id="IPR013187">
    <property type="entry name" value="F-box-assoc_dom_typ3"/>
</dbReference>
<dbReference type="OrthoDB" id="1726239at2759"/>
<dbReference type="InterPro" id="IPR050796">
    <property type="entry name" value="SCF_F-box_component"/>
</dbReference>
<dbReference type="Pfam" id="PF00646">
    <property type="entry name" value="F-box"/>
    <property type="match status" value="1"/>
</dbReference>
<feature type="domain" description="F-box" evidence="1">
    <location>
        <begin position="19"/>
        <end position="65"/>
    </location>
</feature>
<dbReference type="AlphaFoldDB" id="A0A7J6W003"/>
<comment type="caution">
    <text evidence="2">The sequence shown here is derived from an EMBL/GenBank/DDBJ whole genome shotgun (WGS) entry which is preliminary data.</text>
</comment>
<keyword evidence="3" id="KW-1185">Reference proteome</keyword>
<dbReference type="PROSITE" id="PS50181">
    <property type="entry name" value="FBOX"/>
    <property type="match status" value="1"/>
</dbReference>
<dbReference type="NCBIfam" id="TIGR01640">
    <property type="entry name" value="F_box_assoc_1"/>
    <property type="match status" value="1"/>
</dbReference>
<protein>
    <submittedName>
        <fullName evidence="2">F-box protein</fullName>
    </submittedName>
</protein>
<organism evidence="2 3">
    <name type="scientific">Thalictrum thalictroides</name>
    <name type="common">Rue-anemone</name>
    <name type="synonym">Anemone thalictroides</name>
    <dbReference type="NCBI Taxonomy" id="46969"/>
    <lineage>
        <taxon>Eukaryota</taxon>
        <taxon>Viridiplantae</taxon>
        <taxon>Streptophyta</taxon>
        <taxon>Embryophyta</taxon>
        <taxon>Tracheophyta</taxon>
        <taxon>Spermatophyta</taxon>
        <taxon>Magnoliopsida</taxon>
        <taxon>Ranunculales</taxon>
        <taxon>Ranunculaceae</taxon>
        <taxon>Thalictroideae</taxon>
        <taxon>Thalictrum</taxon>
    </lineage>
</organism>
<dbReference type="EMBL" id="JABWDY010023713">
    <property type="protein sequence ID" value="KAF5190714.1"/>
    <property type="molecule type" value="Genomic_DNA"/>
</dbReference>
<dbReference type="SMART" id="SM00256">
    <property type="entry name" value="FBOX"/>
    <property type="match status" value="1"/>
</dbReference>